<comment type="similarity">
    <text evidence="5">Belongs to the TGF-beta family.</text>
</comment>
<dbReference type="GO" id="GO:2000354">
    <property type="term" value="P:regulation of ovarian follicle development"/>
    <property type="evidence" value="ECO:0007669"/>
    <property type="project" value="Ensembl"/>
</dbReference>
<dbReference type="InParanoid" id="A0A671WMN1"/>
<name>A0A671WMN1_SPAAU</name>
<reference evidence="8" key="2">
    <citation type="submission" date="2025-08" db="UniProtKB">
        <authorList>
            <consortium name="Ensembl"/>
        </authorList>
    </citation>
    <scope>IDENTIFICATION</scope>
</reference>
<evidence type="ECO:0000313" key="8">
    <source>
        <dbReference type="Ensembl" id="ENSSAUP00010040172.1"/>
    </source>
</evidence>
<organism evidence="8 9">
    <name type="scientific">Sparus aurata</name>
    <name type="common">Gilthead sea bream</name>
    <dbReference type="NCBI Taxonomy" id="8175"/>
    <lineage>
        <taxon>Eukaryota</taxon>
        <taxon>Metazoa</taxon>
        <taxon>Chordata</taxon>
        <taxon>Craniata</taxon>
        <taxon>Vertebrata</taxon>
        <taxon>Euteleostomi</taxon>
        <taxon>Actinopterygii</taxon>
        <taxon>Neopterygii</taxon>
        <taxon>Teleostei</taxon>
        <taxon>Neoteleostei</taxon>
        <taxon>Acanthomorphata</taxon>
        <taxon>Eupercaria</taxon>
        <taxon>Spariformes</taxon>
        <taxon>Sparidae</taxon>
        <taxon>Sparus</taxon>
    </lineage>
</organism>
<feature type="domain" description="TGF-beta family profile" evidence="7">
    <location>
        <begin position="419"/>
        <end position="534"/>
    </location>
</feature>
<dbReference type="SMART" id="SM00204">
    <property type="entry name" value="TGFB"/>
    <property type="match status" value="1"/>
</dbReference>
<dbReference type="Proteomes" id="UP000472265">
    <property type="component" value="Chromosome 11"/>
</dbReference>
<dbReference type="InterPro" id="IPR001839">
    <property type="entry name" value="TGF-b_C"/>
</dbReference>
<dbReference type="OMA" id="ALMLCWT"/>
<dbReference type="InterPro" id="IPR021203">
    <property type="entry name" value="Muellerian-inhibiting_factor"/>
</dbReference>
<sequence>MLGVDVFYCGALMLCWTRLCVALHVSHGQPLIPPHDPEMTGDHYAASSTEAGDGLEIKNHVPHHAPCFVDDILAALREAVGSGGELTNRSLTLFGICTATDDPSGSVLFELTKEASRNGLEALHPAAVHLSEEDERGALKLTFDLPQSPSLEQKPVLLLAFKSPLSGGNLDFMFTSQLLQPNTQSVCISGETQYMMLTGKASEDNVHQNWRISADTKSPDMKQRLRDVLTGGKSGSSIGLIPLLLFSGGRGTDTRHTHGSGSSQTSSFLCELKRFLGDVTPRGQPESPPLQLTSLQSMPPLTLGVSSSDTLLAGLINSSALTIFSFSTCCSMSQVHRRELALSPALAEELRQRLEQTVMQITEVIREEDVGHRAAERLGRLRELSAFPKEEPATGESQYRAFLLLKALQTVARTYALKRGQRTARAGPSSPGGANICGLRSLTVSLERHLLAPNTANIDNCHGTCAVPLVNPTNHAVLLNSHIESERAASRSADERPPCCVPVAYEALEVVDFIEDLTQVRPFENVVVKECGCR</sequence>
<evidence type="ECO:0000256" key="5">
    <source>
        <dbReference type="RuleBase" id="RU000354"/>
    </source>
</evidence>
<reference evidence="8" key="1">
    <citation type="submission" date="2021-04" db="EMBL/GenBank/DDBJ databases">
        <authorList>
            <consortium name="Wellcome Sanger Institute Data Sharing"/>
        </authorList>
    </citation>
    <scope>NUCLEOTIDE SEQUENCE [LARGE SCALE GENOMIC DNA]</scope>
</reference>
<dbReference type="GO" id="GO:0008406">
    <property type="term" value="P:gonad development"/>
    <property type="evidence" value="ECO:0007669"/>
    <property type="project" value="Ensembl"/>
</dbReference>
<dbReference type="Gene3D" id="2.10.90.10">
    <property type="entry name" value="Cystine-knot cytokines"/>
    <property type="match status" value="1"/>
</dbReference>
<dbReference type="Ensembl" id="ENSSAUT00010042330.1">
    <property type="protein sequence ID" value="ENSSAUP00010040172.1"/>
    <property type="gene ID" value="ENSSAUG00010016872.1"/>
</dbReference>
<dbReference type="PROSITE" id="PS51362">
    <property type="entry name" value="TGF_BETA_2"/>
    <property type="match status" value="1"/>
</dbReference>
<dbReference type="GO" id="GO:0005576">
    <property type="term" value="C:extracellular region"/>
    <property type="evidence" value="ECO:0007669"/>
    <property type="project" value="UniProtKB-SubCell"/>
</dbReference>
<dbReference type="PANTHER" id="PTHR15009">
    <property type="entry name" value="MUELLERIAN-INHIBITING FACTOR"/>
    <property type="match status" value="1"/>
</dbReference>
<feature type="chain" id="PRO_5025339143" evidence="6">
    <location>
        <begin position="23"/>
        <end position="534"/>
    </location>
</feature>
<dbReference type="GeneTree" id="ENSGT00390000006337"/>
<dbReference type="GO" id="GO:0046546">
    <property type="term" value="P:development of primary male sexual characteristics"/>
    <property type="evidence" value="ECO:0007669"/>
    <property type="project" value="Ensembl"/>
</dbReference>
<evidence type="ECO:0000256" key="1">
    <source>
        <dbReference type="ARBA" id="ARBA00004613"/>
    </source>
</evidence>
<evidence type="ECO:0000256" key="6">
    <source>
        <dbReference type="SAM" id="SignalP"/>
    </source>
</evidence>
<dbReference type="FunCoup" id="A0A671WMN1">
    <property type="interactions" value="541"/>
</dbReference>
<keyword evidence="5" id="KW-0339">Growth factor</keyword>
<dbReference type="SUPFAM" id="SSF57501">
    <property type="entry name" value="Cystine-knot cytokines"/>
    <property type="match status" value="1"/>
</dbReference>
<feature type="signal peptide" evidence="6">
    <location>
        <begin position="1"/>
        <end position="22"/>
    </location>
</feature>
<dbReference type="Pfam" id="PF00019">
    <property type="entry name" value="TGF_beta"/>
    <property type="match status" value="1"/>
</dbReference>
<evidence type="ECO:0000256" key="3">
    <source>
        <dbReference type="ARBA" id="ARBA00022729"/>
    </source>
</evidence>
<evidence type="ECO:0000313" key="9">
    <source>
        <dbReference type="Proteomes" id="UP000472265"/>
    </source>
</evidence>
<reference evidence="8" key="3">
    <citation type="submission" date="2025-09" db="UniProtKB">
        <authorList>
            <consortium name="Ensembl"/>
        </authorList>
    </citation>
    <scope>IDENTIFICATION</scope>
</reference>
<dbReference type="GO" id="GO:0048240">
    <property type="term" value="P:sperm capacitation"/>
    <property type="evidence" value="ECO:0007669"/>
    <property type="project" value="Ensembl"/>
</dbReference>
<dbReference type="GO" id="GO:1905939">
    <property type="term" value="P:regulation of gonad development"/>
    <property type="evidence" value="ECO:0007669"/>
    <property type="project" value="Ensembl"/>
</dbReference>
<keyword evidence="4" id="KW-0221">Differentiation</keyword>
<comment type="subcellular location">
    <subcellularLocation>
        <location evidence="1">Secreted</location>
    </subcellularLocation>
</comment>
<proteinExistence type="inferred from homology"/>
<keyword evidence="9" id="KW-1185">Reference proteome</keyword>
<dbReference type="GO" id="GO:0008083">
    <property type="term" value="F:growth factor activity"/>
    <property type="evidence" value="ECO:0007669"/>
    <property type="project" value="UniProtKB-KW"/>
</dbReference>
<dbReference type="PANTHER" id="PTHR15009:SF4">
    <property type="entry name" value="MUELLERIAN-INHIBITING FACTOR"/>
    <property type="match status" value="1"/>
</dbReference>
<evidence type="ECO:0000256" key="4">
    <source>
        <dbReference type="ARBA" id="ARBA00022782"/>
    </source>
</evidence>
<keyword evidence="3 6" id="KW-0732">Signal</keyword>
<dbReference type="Pfam" id="PF04709">
    <property type="entry name" value="AMH_N"/>
    <property type="match status" value="1"/>
</dbReference>
<dbReference type="InterPro" id="IPR029034">
    <property type="entry name" value="Cystine-knot_cytokine"/>
</dbReference>
<accession>A0A671WMN1</accession>
<protein>
    <submittedName>
        <fullName evidence="8">Anti-Mullerian hormone</fullName>
    </submittedName>
</protein>
<evidence type="ECO:0000259" key="7">
    <source>
        <dbReference type="PROSITE" id="PS51362"/>
    </source>
</evidence>
<gene>
    <name evidence="8" type="primary">amh</name>
</gene>
<dbReference type="GO" id="GO:2000835">
    <property type="term" value="P:negative regulation of androgen secretion"/>
    <property type="evidence" value="ECO:0007669"/>
    <property type="project" value="Ensembl"/>
</dbReference>
<keyword evidence="2" id="KW-0964">Secreted</keyword>
<dbReference type="AlphaFoldDB" id="A0A671WMN1"/>
<dbReference type="InterPro" id="IPR006799">
    <property type="entry name" value="AMH_N"/>
</dbReference>
<evidence type="ECO:0000256" key="2">
    <source>
        <dbReference type="ARBA" id="ARBA00022525"/>
    </source>
</evidence>